<keyword evidence="1" id="KW-1133">Transmembrane helix</keyword>
<feature type="transmembrane region" description="Helical" evidence="1">
    <location>
        <begin position="111"/>
        <end position="137"/>
    </location>
</feature>
<evidence type="ECO:0008006" key="4">
    <source>
        <dbReference type="Google" id="ProtNLM"/>
    </source>
</evidence>
<dbReference type="RefSeq" id="WP_012916610.1">
    <property type="nucleotide sequence ID" value="NC_013722.1"/>
</dbReference>
<evidence type="ECO:0000256" key="1">
    <source>
        <dbReference type="SAM" id="Phobius"/>
    </source>
</evidence>
<sequence>MSTSAEAIASAPNQDAEHLRMLGIGHYVVGGLTGIFALIPVLHLSIGLMMLNGRLPLPATNAAQAHLAVQAHLFAWIFVVIASLIIATGLSLAAAMLYAGRCLGARRRHTYCVIVAGLSCVMMPFGTVLGVFTLLVLTRPSVKQLFAQPA</sequence>
<evidence type="ECO:0000313" key="3">
    <source>
        <dbReference type="Proteomes" id="UP000001890"/>
    </source>
</evidence>
<dbReference type="PATRIC" id="fig|29447.3.peg.2091"/>
<proteinExistence type="predicted"/>
<accession>D2UEL4</accession>
<keyword evidence="1" id="KW-0812">Transmembrane</keyword>
<feature type="transmembrane region" description="Helical" evidence="1">
    <location>
        <begin position="73"/>
        <end position="99"/>
    </location>
</feature>
<reference evidence="2 3" key="1">
    <citation type="journal article" date="2009" name="BMC Genomics">
        <title>The complete genome sequence of Xanthomonas albilineans provides new insights into the reductive genome evolution of the xylem-limited Xanthomonadaceae.</title>
        <authorList>
            <person name="Pieretti I."/>
            <person name="Royer M."/>
            <person name="Barbe V."/>
            <person name="Carrere S."/>
            <person name="Koebnik R."/>
            <person name="Cociancich S."/>
            <person name="Couloux A."/>
            <person name="Darrasse A."/>
            <person name="Gouzy J."/>
            <person name="Jacques M.A."/>
            <person name="Lauber E."/>
            <person name="Manceau C."/>
            <person name="Mangenot S."/>
            <person name="Poussier S."/>
            <person name="Segurens B."/>
            <person name="Szurek B."/>
            <person name="Verdier V."/>
            <person name="Arlat M."/>
            <person name="Rott P."/>
        </authorList>
    </citation>
    <scope>NUCLEOTIDE SEQUENCE [LARGE SCALE GENOMIC DNA]</scope>
    <source>
        <strain evidence="3">GPE PC73 / CFBP 7063</strain>
    </source>
</reference>
<organism evidence="2 3">
    <name type="scientific">Xanthomonas albilineans (strain GPE PC73 / CFBP 7063)</name>
    <dbReference type="NCBI Taxonomy" id="380358"/>
    <lineage>
        <taxon>Bacteria</taxon>
        <taxon>Pseudomonadati</taxon>
        <taxon>Pseudomonadota</taxon>
        <taxon>Gammaproteobacteria</taxon>
        <taxon>Lysobacterales</taxon>
        <taxon>Lysobacteraceae</taxon>
        <taxon>Xanthomonas</taxon>
    </lineage>
</organism>
<dbReference type="EMBL" id="FP565176">
    <property type="protein sequence ID" value="CBA16610.1"/>
    <property type="molecule type" value="Genomic_DNA"/>
</dbReference>
<dbReference type="GeneID" id="57877435"/>
<dbReference type="OrthoDB" id="281928at2"/>
<dbReference type="AlphaFoldDB" id="D2UEL4"/>
<name>D2UEL4_XANAP</name>
<evidence type="ECO:0000313" key="2">
    <source>
        <dbReference type="EMBL" id="CBA16610.1"/>
    </source>
</evidence>
<keyword evidence="1" id="KW-0472">Membrane</keyword>
<protein>
    <recommendedName>
        <fullName evidence="4">Transmembrane protein</fullName>
    </recommendedName>
</protein>
<dbReference type="eggNOG" id="ENOG5033BMQ">
    <property type="taxonomic scope" value="Bacteria"/>
</dbReference>
<dbReference type="Proteomes" id="UP000001890">
    <property type="component" value="Chromosome"/>
</dbReference>
<feature type="transmembrane region" description="Helical" evidence="1">
    <location>
        <begin position="27"/>
        <end position="53"/>
    </location>
</feature>
<dbReference type="KEGG" id="xal:XALC_2127"/>
<gene>
    <name evidence="2" type="ordered locus">XALc_2127</name>
</gene>
<dbReference type="STRING" id="380358.XALC_2127"/>
<keyword evidence="3" id="KW-1185">Reference proteome</keyword>